<feature type="signal peptide" evidence="1">
    <location>
        <begin position="1"/>
        <end position="17"/>
    </location>
</feature>
<sequence>MRKLKLLVLPGALLALAGCLDNDGERALAGAAVGAIAADAFDHNVAAGAAIGAAGGALCDDAGLC</sequence>
<comment type="caution">
    <text evidence="2">The sequence shown here is derived from an EMBL/GenBank/DDBJ whole genome shotgun (WGS) entry which is preliminary data.</text>
</comment>
<protein>
    <recommendedName>
        <fullName evidence="4">YMGG-like Gly-zipper domain-containing protein</fullName>
    </recommendedName>
</protein>
<evidence type="ECO:0000313" key="2">
    <source>
        <dbReference type="EMBL" id="MDK3018108.1"/>
    </source>
</evidence>
<gene>
    <name evidence="2" type="ORF">QO033_10510</name>
</gene>
<evidence type="ECO:0000313" key="3">
    <source>
        <dbReference type="Proteomes" id="UP001243757"/>
    </source>
</evidence>
<dbReference type="PROSITE" id="PS51257">
    <property type="entry name" value="PROKAR_LIPOPROTEIN"/>
    <property type="match status" value="1"/>
</dbReference>
<accession>A0ABT7F0I1</accession>
<keyword evidence="3" id="KW-1185">Reference proteome</keyword>
<proteinExistence type="predicted"/>
<dbReference type="EMBL" id="JASNJD010000006">
    <property type="protein sequence ID" value="MDK3018108.1"/>
    <property type="molecule type" value="Genomic_DNA"/>
</dbReference>
<keyword evidence="1" id="KW-0732">Signal</keyword>
<dbReference type="Proteomes" id="UP001243757">
    <property type="component" value="Unassembled WGS sequence"/>
</dbReference>
<evidence type="ECO:0008006" key="4">
    <source>
        <dbReference type="Google" id="ProtNLM"/>
    </source>
</evidence>
<evidence type="ECO:0000256" key="1">
    <source>
        <dbReference type="SAM" id="SignalP"/>
    </source>
</evidence>
<reference evidence="2 3" key="1">
    <citation type="submission" date="2023-05" db="EMBL/GenBank/DDBJ databases">
        <title>Pseudodonghicola sp. nov.</title>
        <authorList>
            <person name="Huang J."/>
        </authorList>
    </citation>
    <scope>NUCLEOTIDE SEQUENCE [LARGE SCALE GENOMIC DNA]</scope>
    <source>
        <strain evidence="2 3">IC7</strain>
    </source>
</reference>
<feature type="chain" id="PRO_5045958712" description="YMGG-like Gly-zipper domain-containing protein" evidence="1">
    <location>
        <begin position="18"/>
        <end position="65"/>
    </location>
</feature>
<dbReference type="RefSeq" id="WP_284480917.1">
    <property type="nucleotide sequence ID" value="NZ_JASNJD010000006.1"/>
</dbReference>
<organism evidence="2 3">
    <name type="scientific">Pseudodonghicola flavimaris</name>
    <dbReference type="NCBI Taxonomy" id="3050036"/>
    <lineage>
        <taxon>Bacteria</taxon>
        <taxon>Pseudomonadati</taxon>
        <taxon>Pseudomonadota</taxon>
        <taxon>Alphaproteobacteria</taxon>
        <taxon>Rhodobacterales</taxon>
        <taxon>Paracoccaceae</taxon>
        <taxon>Pseudodonghicola</taxon>
    </lineage>
</organism>
<name>A0ABT7F0I1_9RHOB</name>